<proteinExistence type="predicted"/>
<feature type="chain" id="PRO_5025670265" description="Secreted protein" evidence="1">
    <location>
        <begin position="23"/>
        <end position="87"/>
    </location>
</feature>
<sequence length="87" mass="9463">MRLVQAQYRVFILLRLCYCALSQLRSECRTGAGRGGLGDTVQRCEGLNRPCHTTIGWTIANACTCGTVVSAPDAIVRWMNRTGGTVS</sequence>
<name>A0A6A6QYZ0_9PEZI</name>
<evidence type="ECO:0008006" key="4">
    <source>
        <dbReference type="Google" id="ProtNLM"/>
    </source>
</evidence>
<keyword evidence="1" id="KW-0732">Signal</keyword>
<organism evidence="2 3">
    <name type="scientific">Lophium mytilinum</name>
    <dbReference type="NCBI Taxonomy" id="390894"/>
    <lineage>
        <taxon>Eukaryota</taxon>
        <taxon>Fungi</taxon>
        <taxon>Dikarya</taxon>
        <taxon>Ascomycota</taxon>
        <taxon>Pezizomycotina</taxon>
        <taxon>Dothideomycetes</taxon>
        <taxon>Pleosporomycetidae</taxon>
        <taxon>Mytilinidiales</taxon>
        <taxon>Mytilinidiaceae</taxon>
        <taxon>Lophium</taxon>
    </lineage>
</organism>
<keyword evidence="3" id="KW-1185">Reference proteome</keyword>
<feature type="signal peptide" evidence="1">
    <location>
        <begin position="1"/>
        <end position="22"/>
    </location>
</feature>
<dbReference type="EMBL" id="MU004188">
    <property type="protein sequence ID" value="KAF2496307.1"/>
    <property type="molecule type" value="Genomic_DNA"/>
</dbReference>
<gene>
    <name evidence="2" type="ORF">BU16DRAFT_373909</name>
</gene>
<dbReference type="AlphaFoldDB" id="A0A6A6QYZ0"/>
<protein>
    <recommendedName>
        <fullName evidence="4">Secreted protein</fullName>
    </recommendedName>
</protein>
<reference evidence="2" key="1">
    <citation type="journal article" date="2020" name="Stud. Mycol.">
        <title>101 Dothideomycetes genomes: a test case for predicting lifestyles and emergence of pathogens.</title>
        <authorList>
            <person name="Haridas S."/>
            <person name="Albert R."/>
            <person name="Binder M."/>
            <person name="Bloem J."/>
            <person name="Labutti K."/>
            <person name="Salamov A."/>
            <person name="Andreopoulos B."/>
            <person name="Baker S."/>
            <person name="Barry K."/>
            <person name="Bills G."/>
            <person name="Bluhm B."/>
            <person name="Cannon C."/>
            <person name="Castanera R."/>
            <person name="Culley D."/>
            <person name="Daum C."/>
            <person name="Ezra D."/>
            <person name="Gonzalez J."/>
            <person name="Henrissat B."/>
            <person name="Kuo A."/>
            <person name="Liang C."/>
            <person name="Lipzen A."/>
            <person name="Lutzoni F."/>
            <person name="Magnuson J."/>
            <person name="Mondo S."/>
            <person name="Nolan M."/>
            <person name="Ohm R."/>
            <person name="Pangilinan J."/>
            <person name="Park H.-J."/>
            <person name="Ramirez L."/>
            <person name="Alfaro M."/>
            <person name="Sun H."/>
            <person name="Tritt A."/>
            <person name="Yoshinaga Y."/>
            <person name="Zwiers L.-H."/>
            <person name="Turgeon B."/>
            <person name="Goodwin S."/>
            <person name="Spatafora J."/>
            <person name="Crous P."/>
            <person name="Grigoriev I."/>
        </authorList>
    </citation>
    <scope>NUCLEOTIDE SEQUENCE</scope>
    <source>
        <strain evidence="2">CBS 269.34</strain>
    </source>
</reference>
<evidence type="ECO:0000256" key="1">
    <source>
        <dbReference type="SAM" id="SignalP"/>
    </source>
</evidence>
<evidence type="ECO:0000313" key="3">
    <source>
        <dbReference type="Proteomes" id="UP000799750"/>
    </source>
</evidence>
<accession>A0A6A6QYZ0</accession>
<dbReference type="Proteomes" id="UP000799750">
    <property type="component" value="Unassembled WGS sequence"/>
</dbReference>
<evidence type="ECO:0000313" key="2">
    <source>
        <dbReference type="EMBL" id="KAF2496307.1"/>
    </source>
</evidence>